<evidence type="ECO:0000256" key="6">
    <source>
        <dbReference type="ARBA" id="ARBA00022692"/>
    </source>
</evidence>
<keyword evidence="3 14" id="KW-0813">Transport</keyword>
<feature type="chain" id="PRO_5045892827" evidence="16">
    <location>
        <begin position="28"/>
        <end position="717"/>
    </location>
</feature>
<dbReference type="CDD" id="cd01347">
    <property type="entry name" value="ligand_gated_channel"/>
    <property type="match status" value="1"/>
</dbReference>
<evidence type="ECO:0000313" key="19">
    <source>
        <dbReference type="EMBL" id="NIF21386.1"/>
    </source>
</evidence>
<organism evidence="19 20">
    <name type="scientific">Candidatus Pantoea multigeneris</name>
    <dbReference type="NCBI Taxonomy" id="2608357"/>
    <lineage>
        <taxon>Bacteria</taxon>
        <taxon>Pseudomonadati</taxon>
        <taxon>Pseudomonadota</taxon>
        <taxon>Gammaproteobacteria</taxon>
        <taxon>Enterobacterales</taxon>
        <taxon>Erwiniaceae</taxon>
        <taxon>Pantoea</taxon>
    </lineage>
</organism>
<dbReference type="Pfam" id="PF07715">
    <property type="entry name" value="Plug"/>
    <property type="match status" value="1"/>
</dbReference>
<accession>A0ABX0RAQ7</accession>
<feature type="domain" description="TonB-dependent receptor-like beta-barrel" evidence="17">
    <location>
        <begin position="241"/>
        <end position="687"/>
    </location>
</feature>
<evidence type="ECO:0000256" key="12">
    <source>
        <dbReference type="ARBA" id="ARBA00023170"/>
    </source>
</evidence>
<feature type="domain" description="TonB-dependent receptor plug" evidence="18">
    <location>
        <begin position="67"/>
        <end position="168"/>
    </location>
</feature>
<dbReference type="PROSITE" id="PS51257">
    <property type="entry name" value="PROKAR_LIPOPROTEIN"/>
    <property type="match status" value="1"/>
</dbReference>
<sequence length="717" mass="78734">MLAWKRLNALSPLAMAIACALCPAANAAPSQGNPSTLVVTAGDAAGSAENSVAPYTNSGTKLAVPESRTPQTINSISQQEIEKRHANSLNEILRYDAGVSTEMRGSTTYMSEYKIRGFSADNEYYDGLQLPYNVTGNTKASIDPILIDQVDILKGPSSVLYGNASPGGLVNIQGKKPQKAQSTEVGFNTGNRSLKEGYIDSTGQIADSDWSYRFISKASEGQDQPYTSKHESYLVAPSLSWQPSDQTRLTLEALWQNQPSLTPSNPLPLAYLRSGYASRRAYAGDHWNGFSQQQGMVGYSFEHQFDNGWGVVQKARYFTVDTHQRSVYSLGTDGSSTQLSRYGYTTDEGLDSVNIDNQLKKDVLWGAWTHHLLAGFDYQHLNSHLTYRYSGNATPDINLLAPDYSQVTDSSLGLYTALNQRLSFSQKGYYLQDQMAFGGLNILASLRYDDYHAITEDYLSGDSKTWTAQDRVTKRLGALYQFSNGIAPYVSYSEGFMPVSPQGTLTADKAKPTTSKQLEGGVKYLLSDYATTVTASVFQIKQKNVVTTDYSLGANSLTNYRQTGEVESKGAELSVVSRPLENLNLVANYAYTDAVNKKDDLYQGKRTTQVPLNQVNLWADYTFNETALQGLMLGAGLRYSGKSEITQDNSLPAIGGNTQFDAAISYDLGVLSPQLRGLLVKASAQNLTNKFTYTCYSSTYCWIGRDRTVEAGVSYRF</sequence>
<evidence type="ECO:0000256" key="15">
    <source>
        <dbReference type="RuleBase" id="RU003357"/>
    </source>
</evidence>
<evidence type="ECO:0000259" key="18">
    <source>
        <dbReference type="Pfam" id="PF07715"/>
    </source>
</evidence>
<evidence type="ECO:0000313" key="20">
    <source>
        <dbReference type="Proteomes" id="UP001515683"/>
    </source>
</evidence>
<dbReference type="Pfam" id="PF00593">
    <property type="entry name" value="TonB_dep_Rec_b-barrel"/>
    <property type="match status" value="1"/>
</dbReference>
<evidence type="ECO:0000256" key="13">
    <source>
        <dbReference type="ARBA" id="ARBA00023237"/>
    </source>
</evidence>
<evidence type="ECO:0000256" key="16">
    <source>
        <dbReference type="SAM" id="SignalP"/>
    </source>
</evidence>
<dbReference type="PANTHER" id="PTHR32552">
    <property type="entry name" value="FERRICHROME IRON RECEPTOR-RELATED"/>
    <property type="match status" value="1"/>
</dbReference>
<evidence type="ECO:0000256" key="3">
    <source>
        <dbReference type="ARBA" id="ARBA00022448"/>
    </source>
</evidence>
<dbReference type="InterPro" id="IPR039426">
    <property type="entry name" value="TonB-dep_rcpt-like"/>
</dbReference>
<evidence type="ECO:0000256" key="14">
    <source>
        <dbReference type="PROSITE-ProRule" id="PRU01360"/>
    </source>
</evidence>
<gene>
    <name evidence="19" type="ORF">F3J40_07200</name>
</gene>
<keyword evidence="9" id="KW-0406">Ion transport</keyword>
<dbReference type="Proteomes" id="UP001515683">
    <property type="component" value="Unassembled WGS sequence"/>
</dbReference>
<evidence type="ECO:0000256" key="5">
    <source>
        <dbReference type="ARBA" id="ARBA00022496"/>
    </source>
</evidence>
<dbReference type="EMBL" id="VWXF01000002">
    <property type="protein sequence ID" value="NIF21386.1"/>
    <property type="molecule type" value="Genomic_DNA"/>
</dbReference>
<comment type="similarity">
    <text evidence="2 14 15">Belongs to the TonB-dependent receptor family.</text>
</comment>
<evidence type="ECO:0000256" key="9">
    <source>
        <dbReference type="ARBA" id="ARBA00023065"/>
    </source>
</evidence>
<dbReference type="RefSeq" id="WP_205297243.1">
    <property type="nucleotide sequence ID" value="NZ_VWXF01000002.1"/>
</dbReference>
<keyword evidence="4 14" id="KW-1134">Transmembrane beta strand</keyword>
<evidence type="ECO:0000256" key="10">
    <source>
        <dbReference type="ARBA" id="ARBA00023077"/>
    </source>
</evidence>
<keyword evidence="11 14" id="KW-0472">Membrane</keyword>
<proteinExistence type="inferred from homology"/>
<dbReference type="InterPro" id="IPR037066">
    <property type="entry name" value="Plug_dom_sf"/>
</dbReference>
<keyword evidence="7 16" id="KW-0732">Signal</keyword>
<keyword evidence="6 14" id="KW-0812">Transmembrane</keyword>
<dbReference type="Gene3D" id="2.170.130.10">
    <property type="entry name" value="TonB-dependent receptor, plug domain"/>
    <property type="match status" value="1"/>
</dbReference>
<evidence type="ECO:0000256" key="2">
    <source>
        <dbReference type="ARBA" id="ARBA00009810"/>
    </source>
</evidence>
<keyword evidence="13 14" id="KW-0998">Cell outer membrane</keyword>
<keyword evidence="5" id="KW-0410">Iron transport</keyword>
<dbReference type="InterPro" id="IPR010105">
    <property type="entry name" value="TonB_sidphr_rcpt"/>
</dbReference>
<evidence type="ECO:0000256" key="8">
    <source>
        <dbReference type="ARBA" id="ARBA00023004"/>
    </source>
</evidence>
<dbReference type="Gene3D" id="2.40.170.20">
    <property type="entry name" value="TonB-dependent receptor, beta-barrel domain"/>
    <property type="match status" value="1"/>
</dbReference>
<dbReference type="InterPro" id="IPR012910">
    <property type="entry name" value="Plug_dom"/>
</dbReference>
<keyword evidence="10 15" id="KW-0798">TonB box</keyword>
<evidence type="ECO:0000256" key="1">
    <source>
        <dbReference type="ARBA" id="ARBA00004571"/>
    </source>
</evidence>
<evidence type="ECO:0000259" key="17">
    <source>
        <dbReference type="Pfam" id="PF00593"/>
    </source>
</evidence>
<name>A0ABX0RAQ7_9GAMM</name>
<keyword evidence="20" id="KW-1185">Reference proteome</keyword>
<dbReference type="InterPro" id="IPR036942">
    <property type="entry name" value="Beta-barrel_TonB_sf"/>
</dbReference>
<evidence type="ECO:0000256" key="7">
    <source>
        <dbReference type="ARBA" id="ARBA00022729"/>
    </source>
</evidence>
<keyword evidence="8" id="KW-0408">Iron</keyword>
<reference evidence="19 20" key="1">
    <citation type="journal article" date="2019" name="bioRxiv">
        <title>Bacteria contribute to plant secondary compound degradation in a generalist herbivore system.</title>
        <authorList>
            <person name="Francoeur C.B."/>
            <person name="Khadempour L."/>
            <person name="Moreira-Soto R.D."/>
            <person name="Gotting K."/>
            <person name="Book A.J."/>
            <person name="Pinto-Tomas A.A."/>
            <person name="Keefover-Ring K."/>
            <person name="Currie C.R."/>
        </authorList>
    </citation>
    <scope>NUCLEOTIDE SEQUENCE [LARGE SCALE GENOMIC DNA]</scope>
    <source>
        <strain evidence="19">Acro-835</strain>
    </source>
</reference>
<dbReference type="InterPro" id="IPR000531">
    <property type="entry name" value="Beta-barrel_TonB"/>
</dbReference>
<dbReference type="NCBIfam" id="TIGR01783">
    <property type="entry name" value="TonB-siderophor"/>
    <property type="match status" value="1"/>
</dbReference>
<dbReference type="PANTHER" id="PTHR32552:SF68">
    <property type="entry name" value="FERRICHROME OUTER MEMBRANE TRANSPORTER_PHAGE RECEPTOR"/>
    <property type="match status" value="1"/>
</dbReference>
<dbReference type="PROSITE" id="PS52016">
    <property type="entry name" value="TONB_DEPENDENT_REC_3"/>
    <property type="match status" value="1"/>
</dbReference>
<dbReference type="SUPFAM" id="SSF56935">
    <property type="entry name" value="Porins"/>
    <property type="match status" value="1"/>
</dbReference>
<evidence type="ECO:0000256" key="11">
    <source>
        <dbReference type="ARBA" id="ARBA00023136"/>
    </source>
</evidence>
<evidence type="ECO:0000256" key="4">
    <source>
        <dbReference type="ARBA" id="ARBA00022452"/>
    </source>
</evidence>
<keyword evidence="12 19" id="KW-0675">Receptor</keyword>
<comment type="subcellular location">
    <subcellularLocation>
        <location evidence="1 14">Cell outer membrane</location>
        <topology evidence="1 14">Multi-pass membrane protein</topology>
    </subcellularLocation>
</comment>
<comment type="caution">
    <text evidence="19">The sequence shown here is derived from an EMBL/GenBank/DDBJ whole genome shotgun (WGS) entry which is preliminary data.</text>
</comment>
<feature type="signal peptide" evidence="16">
    <location>
        <begin position="1"/>
        <end position="27"/>
    </location>
</feature>
<protein>
    <submittedName>
        <fullName evidence="19">TonB-dependent siderophore receptor</fullName>
    </submittedName>
</protein>